<keyword evidence="4" id="KW-0675">Receptor</keyword>
<feature type="transmembrane region" description="Helical" evidence="7">
    <location>
        <begin position="259"/>
        <end position="286"/>
    </location>
</feature>
<feature type="transmembrane region" description="Helical" evidence="7">
    <location>
        <begin position="375"/>
        <end position="397"/>
    </location>
</feature>
<dbReference type="PANTHER" id="PTHR24246:SF27">
    <property type="entry name" value="ADENOSINE RECEPTOR, ISOFORM A"/>
    <property type="match status" value="1"/>
</dbReference>
<feature type="transmembrane region" description="Helical" evidence="7">
    <location>
        <begin position="222"/>
        <end position="247"/>
    </location>
</feature>
<keyword evidence="7" id="KW-0472">Membrane</keyword>
<evidence type="ECO:0000256" key="6">
    <source>
        <dbReference type="ARBA" id="ARBA00023224"/>
    </source>
</evidence>
<evidence type="ECO:0000313" key="9">
    <source>
        <dbReference type="Proteomes" id="UP000749559"/>
    </source>
</evidence>
<protein>
    <recommendedName>
        <fullName evidence="10">G-protein coupled receptors family 1 profile domain-containing protein</fullName>
    </recommendedName>
</protein>
<comment type="subcellular location">
    <subcellularLocation>
        <location evidence="1">Cell membrane</location>
        <topology evidence="1">Multi-pass membrane protein</topology>
    </subcellularLocation>
</comment>
<keyword evidence="3" id="KW-0297">G-protein coupled receptor</keyword>
<evidence type="ECO:0008006" key="10">
    <source>
        <dbReference type="Google" id="ProtNLM"/>
    </source>
</evidence>
<evidence type="ECO:0000256" key="2">
    <source>
        <dbReference type="ARBA" id="ARBA00022475"/>
    </source>
</evidence>
<dbReference type="EMBL" id="CAIIXF020000001">
    <property type="protein sequence ID" value="CAH1774733.1"/>
    <property type="molecule type" value="Genomic_DNA"/>
</dbReference>
<comment type="caution">
    <text evidence="8">The sequence shown here is derived from an EMBL/GenBank/DDBJ whole genome shotgun (WGS) entry which is preliminary data.</text>
</comment>
<dbReference type="SUPFAM" id="SSF81321">
    <property type="entry name" value="Family A G protein-coupled receptor-like"/>
    <property type="match status" value="1"/>
</dbReference>
<dbReference type="GO" id="GO:0004930">
    <property type="term" value="F:G protein-coupled receptor activity"/>
    <property type="evidence" value="ECO:0007669"/>
    <property type="project" value="UniProtKB-KW"/>
</dbReference>
<keyword evidence="5" id="KW-0325">Glycoprotein</keyword>
<accession>A0A8S4N0V3</accession>
<keyword evidence="9" id="KW-1185">Reference proteome</keyword>
<dbReference type="Gene3D" id="1.20.1070.10">
    <property type="entry name" value="Rhodopsin 7-helix transmembrane proteins"/>
    <property type="match status" value="1"/>
</dbReference>
<evidence type="ECO:0000256" key="4">
    <source>
        <dbReference type="ARBA" id="ARBA00023170"/>
    </source>
</evidence>
<evidence type="ECO:0000256" key="1">
    <source>
        <dbReference type="ARBA" id="ARBA00004651"/>
    </source>
</evidence>
<evidence type="ECO:0000313" key="8">
    <source>
        <dbReference type="EMBL" id="CAH1774733.1"/>
    </source>
</evidence>
<name>A0A8S4N0V3_OWEFU</name>
<keyword evidence="6" id="KW-0807">Transducer</keyword>
<organism evidence="8 9">
    <name type="scientific">Owenia fusiformis</name>
    <name type="common">Polychaete worm</name>
    <dbReference type="NCBI Taxonomy" id="6347"/>
    <lineage>
        <taxon>Eukaryota</taxon>
        <taxon>Metazoa</taxon>
        <taxon>Spiralia</taxon>
        <taxon>Lophotrochozoa</taxon>
        <taxon>Annelida</taxon>
        <taxon>Polychaeta</taxon>
        <taxon>Sedentaria</taxon>
        <taxon>Canalipalpata</taxon>
        <taxon>Sabellida</taxon>
        <taxon>Oweniida</taxon>
        <taxon>Oweniidae</taxon>
        <taxon>Owenia</taxon>
    </lineage>
</organism>
<sequence length="762" mass="85283">MDTSMENEQHVYPDRLHITTEGNDSMKNEQNGYLDRLYVTTEGNDSMENKQQGYPDRLHKSIESKPNSPQLNMNLNNSFILNNQTSIITTLHFQDVTFVDDAGTTSENNFSTSENDDMITSEMSIASFDDSIAATTLKLHDVTDSHVGVTLSHYGATSDTGKNVTDIQIHGAINVTSPPNINESSSVLLSAHGNCSIKFKGIDLQLQLSYAYFCTETFSTVYIYPAVSILGLIIVSGLIGNSLILISTGLDRNCRKPKLFSLISISVADFYISVIHTTFALVLVLTSSEFNQQVTQSLIYRIDFSLSQMFFSVICLSHIIFSISHCCNITIKRKRYEKIFQSSTISAVTCCMCFFFSVLSIAGEFYKPFSFLQDIIIIIFYLLLQIIIVICVLRVYFYVKNLGDNLRQISNTSTQSSDSIRKKISSDTINNMVISIMLFALTTTPLVIMVAADIQSHDLRLIFHLLGILKSALWPVIFTSRLPMFNFAIRAILTLRLPSVKRNTLAKKHRIEKLKHYYAEILCFPQLHMKQLMKGPKPGETKVIWKKQNEASFGRSIEAESSGYQPVMVNRMNVRRGIDMFNDIEIDSGIYKNNFNIVHNGTDSTTGTTDVKSGVGANNCINVQHLVDVHNGIDNNQIGNDVDNRITTHNGENISHKNRETVSHKNGDTVSHERVETFSPKNGETVSHKNGKTVSHERVETFSHENGETVSHKNGEIVSHKNGETVPHESGEIDVEIKTGDIQIDCGNNVTEVNSIMTITRL</sequence>
<reference evidence="8" key="1">
    <citation type="submission" date="2022-03" db="EMBL/GenBank/DDBJ databases">
        <authorList>
            <person name="Martin C."/>
        </authorList>
    </citation>
    <scope>NUCLEOTIDE SEQUENCE</scope>
</reference>
<evidence type="ECO:0000256" key="5">
    <source>
        <dbReference type="ARBA" id="ARBA00023180"/>
    </source>
</evidence>
<evidence type="ECO:0000256" key="3">
    <source>
        <dbReference type="ARBA" id="ARBA00023040"/>
    </source>
</evidence>
<proteinExistence type="predicted"/>
<gene>
    <name evidence="8" type="ORF">OFUS_LOCUS2136</name>
</gene>
<dbReference type="AlphaFoldDB" id="A0A8S4N0V3"/>
<keyword evidence="7" id="KW-1133">Transmembrane helix</keyword>
<feature type="transmembrane region" description="Helical" evidence="7">
    <location>
        <begin position="343"/>
        <end position="363"/>
    </location>
</feature>
<dbReference type="Proteomes" id="UP000749559">
    <property type="component" value="Unassembled WGS sequence"/>
</dbReference>
<keyword evidence="7" id="KW-0812">Transmembrane</keyword>
<dbReference type="PANTHER" id="PTHR24246">
    <property type="entry name" value="OLFACTORY RECEPTOR AND ADENOSINE RECEPTOR"/>
    <property type="match status" value="1"/>
</dbReference>
<keyword evidence="2" id="KW-1003">Cell membrane</keyword>
<feature type="transmembrane region" description="Helical" evidence="7">
    <location>
        <begin position="429"/>
        <end position="452"/>
    </location>
</feature>
<dbReference type="CDD" id="cd00637">
    <property type="entry name" value="7tm_classA_rhodopsin-like"/>
    <property type="match status" value="1"/>
</dbReference>
<evidence type="ECO:0000256" key="7">
    <source>
        <dbReference type="SAM" id="Phobius"/>
    </source>
</evidence>
<feature type="transmembrane region" description="Helical" evidence="7">
    <location>
        <begin position="306"/>
        <end position="331"/>
    </location>
</feature>
<dbReference type="GO" id="GO:0005886">
    <property type="term" value="C:plasma membrane"/>
    <property type="evidence" value="ECO:0007669"/>
    <property type="project" value="UniProtKB-SubCell"/>
</dbReference>